<dbReference type="SUPFAM" id="SSF158472">
    <property type="entry name" value="HAMP domain-like"/>
    <property type="match status" value="1"/>
</dbReference>
<comment type="subcellular location">
    <subcellularLocation>
        <location evidence="2">Cell membrane</location>
        <topology evidence="2">Multi-pass membrane protein</topology>
    </subcellularLocation>
</comment>
<keyword evidence="12" id="KW-0902">Two-component regulatory system</keyword>
<dbReference type="EMBL" id="AE017285">
    <property type="protein sequence ID" value="AAS94603.1"/>
    <property type="molecule type" value="Genomic_DNA"/>
</dbReference>
<dbReference type="CDD" id="cd00082">
    <property type="entry name" value="HisKA"/>
    <property type="match status" value="1"/>
</dbReference>
<name>Q72FU4_NITV2</name>
<evidence type="ECO:0000256" key="6">
    <source>
        <dbReference type="ARBA" id="ARBA00022679"/>
    </source>
</evidence>
<dbReference type="Pfam" id="PF00672">
    <property type="entry name" value="HAMP"/>
    <property type="match status" value="1"/>
</dbReference>
<keyword evidence="13 15" id="KW-0472">Membrane</keyword>
<dbReference type="Pfam" id="PF00512">
    <property type="entry name" value="HisKA"/>
    <property type="match status" value="1"/>
</dbReference>
<dbReference type="Pfam" id="PF17203">
    <property type="entry name" value="sCache_3_2"/>
    <property type="match status" value="1"/>
</dbReference>
<dbReference type="PhylomeDB" id="Q72FU4"/>
<dbReference type="InterPro" id="IPR004358">
    <property type="entry name" value="Sig_transdc_His_kin-like_C"/>
</dbReference>
<evidence type="ECO:0000256" key="10">
    <source>
        <dbReference type="ARBA" id="ARBA00022840"/>
    </source>
</evidence>
<dbReference type="STRING" id="882.DVU_0119"/>
<dbReference type="PROSITE" id="PS50885">
    <property type="entry name" value="HAMP"/>
    <property type="match status" value="1"/>
</dbReference>
<evidence type="ECO:0000256" key="3">
    <source>
        <dbReference type="ARBA" id="ARBA00012438"/>
    </source>
</evidence>
<dbReference type="RefSeq" id="WP_010937430.1">
    <property type="nucleotide sequence ID" value="NC_002937.3"/>
</dbReference>
<dbReference type="SUPFAM" id="SSF47384">
    <property type="entry name" value="Homodimeric domain of signal transducing histidine kinase"/>
    <property type="match status" value="1"/>
</dbReference>
<protein>
    <recommendedName>
        <fullName evidence="3">histidine kinase</fullName>
        <ecNumber evidence="3">2.7.13.3</ecNumber>
    </recommendedName>
</protein>
<dbReference type="GO" id="GO:0005524">
    <property type="term" value="F:ATP binding"/>
    <property type="evidence" value="ECO:0007669"/>
    <property type="project" value="UniProtKB-KW"/>
</dbReference>
<evidence type="ECO:0000256" key="13">
    <source>
        <dbReference type="ARBA" id="ARBA00023136"/>
    </source>
</evidence>
<feature type="domain" description="HAMP" evidence="17">
    <location>
        <begin position="199"/>
        <end position="254"/>
    </location>
</feature>
<dbReference type="PANTHER" id="PTHR43065:SF46">
    <property type="entry name" value="C4-DICARBOXYLATE TRANSPORT SENSOR PROTEIN DCTB"/>
    <property type="match status" value="1"/>
</dbReference>
<evidence type="ECO:0000256" key="14">
    <source>
        <dbReference type="SAM" id="MobiDB-lite"/>
    </source>
</evidence>
<evidence type="ECO:0000256" key="1">
    <source>
        <dbReference type="ARBA" id="ARBA00000085"/>
    </source>
</evidence>
<dbReference type="KEGG" id="dvu:DVU_0119"/>
<proteinExistence type="predicted"/>
<dbReference type="AlphaFoldDB" id="Q72FU4"/>
<dbReference type="eggNOG" id="COG4191">
    <property type="taxonomic scope" value="Bacteria"/>
</dbReference>
<feature type="transmembrane region" description="Helical" evidence="15">
    <location>
        <begin position="179"/>
        <end position="198"/>
    </location>
</feature>
<keyword evidence="9 18" id="KW-0418">Kinase</keyword>
<dbReference type="EC" id="2.7.13.3" evidence="3"/>
<keyword evidence="5" id="KW-0597">Phosphoprotein</keyword>
<dbReference type="GO" id="GO:0005886">
    <property type="term" value="C:plasma membrane"/>
    <property type="evidence" value="ECO:0007669"/>
    <property type="project" value="UniProtKB-SubCell"/>
</dbReference>
<dbReference type="InterPro" id="IPR029151">
    <property type="entry name" value="Sensor-like_sf"/>
</dbReference>
<dbReference type="InterPro" id="IPR033463">
    <property type="entry name" value="sCache_3"/>
</dbReference>
<evidence type="ECO:0000259" key="17">
    <source>
        <dbReference type="PROSITE" id="PS50885"/>
    </source>
</evidence>
<evidence type="ECO:0000313" key="18">
    <source>
        <dbReference type="EMBL" id="AAS94603.1"/>
    </source>
</evidence>
<dbReference type="OrthoDB" id="224978at2"/>
<feature type="compositionally biased region" description="Low complexity" evidence="14">
    <location>
        <begin position="498"/>
        <end position="508"/>
    </location>
</feature>
<reference evidence="18 19" key="1">
    <citation type="journal article" date="2004" name="Nat. Biotechnol.">
        <title>The genome sequence of the anaerobic, sulfate-reducing bacterium Desulfovibrio vulgaris Hildenborough.</title>
        <authorList>
            <person name="Heidelberg J.F."/>
            <person name="Seshadri R."/>
            <person name="Haveman S.A."/>
            <person name="Hemme C.L."/>
            <person name="Paulsen I.T."/>
            <person name="Kolonay J.F."/>
            <person name="Eisen J.A."/>
            <person name="Ward N."/>
            <person name="Methe B."/>
            <person name="Brinkac L.M."/>
            <person name="Daugherty S.C."/>
            <person name="Deboy R.T."/>
            <person name="Dodson R.J."/>
            <person name="Durkin A.S."/>
            <person name="Madupu R."/>
            <person name="Nelson W.C."/>
            <person name="Sullivan S.A."/>
            <person name="Fouts D."/>
            <person name="Haft D.H."/>
            <person name="Selengut J."/>
            <person name="Peterson J.D."/>
            <person name="Davidsen T.M."/>
            <person name="Zafar N."/>
            <person name="Zhou L."/>
            <person name="Radune D."/>
            <person name="Dimitrov G."/>
            <person name="Hance M."/>
            <person name="Tran K."/>
            <person name="Khouri H."/>
            <person name="Gill J."/>
            <person name="Utterback T.R."/>
            <person name="Feldblyum T.V."/>
            <person name="Wall J.D."/>
            <person name="Voordouw G."/>
            <person name="Fraser C.M."/>
        </authorList>
    </citation>
    <scope>NUCLEOTIDE SEQUENCE [LARGE SCALE GENOMIC DNA]</scope>
    <source>
        <strain evidence="19">ATCC 29579 / DSM 644 / NCIMB 8303 / VKM B-1760 / Hildenborough</strain>
    </source>
</reference>
<comment type="catalytic activity">
    <reaction evidence="1">
        <text>ATP + protein L-histidine = ADP + protein N-phospho-L-histidine.</text>
        <dbReference type="EC" id="2.7.13.3"/>
    </reaction>
</comment>
<evidence type="ECO:0000256" key="8">
    <source>
        <dbReference type="ARBA" id="ARBA00022741"/>
    </source>
</evidence>
<dbReference type="InterPro" id="IPR005467">
    <property type="entry name" value="His_kinase_dom"/>
</dbReference>
<evidence type="ECO:0000256" key="12">
    <source>
        <dbReference type="ARBA" id="ARBA00023012"/>
    </source>
</evidence>
<evidence type="ECO:0000256" key="11">
    <source>
        <dbReference type="ARBA" id="ARBA00022989"/>
    </source>
</evidence>
<accession>Q72FU4</accession>
<dbReference type="SMART" id="SM00387">
    <property type="entry name" value="HATPase_c"/>
    <property type="match status" value="1"/>
</dbReference>
<dbReference type="Pfam" id="PF02518">
    <property type="entry name" value="HATPase_c"/>
    <property type="match status" value="1"/>
</dbReference>
<dbReference type="SMART" id="SM00304">
    <property type="entry name" value="HAMP"/>
    <property type="match status" value="1"/>
</dbReference>
<evidence type="ECO:0000256" key="5">
    <source>
        <dbReference type="ARBA" id="ARBA00022553"/>
    </source>
</evidence>
<dbReference type="PATRIC" id="fig|882.5.peg.117"/>
<dbReference type="InterPro" id="IPR003594">
    <property type="entry name" value="HATPase_dom"/>
</dbReference>
<organism evidence="18 19">
    <name type="scientific">Nitratidesulfovibrio vulgaris (strain ATCC 29579 / DSM 644 / CCUG 34227 / NCIMB 8303 / VKM B-1760 / Hildenborough)</name>
    <name type="common">Desulfovibrio vulgaris</name>
    <dbReference type="NCBI Taxonomy" id="882"/>
    <lineage>
        <taxon>Bacteria</taxon>
        <taxon>Pseudomonadati</taxon>
        <taxon>Thermodesulfobacteriota</taxon>
        <taxon>Desulfovibrionia</taxon>
        <taxon>Desulfovibrionales</taxon>
        <taxon>Desulfovibrionaceae</taxon>
        <taxon>Nitratidesulfovibrio</taxon>
    </lineage>
</organism>
<dbReference type="Gene3D" id="6.10.340.10">
    <property type="match status" value="1"/>
</dbReference>
<evidence type="ECO:0000256" key="9">
    <source>
        <dbReference type="ARBA" id="ARBA00022777"/>
    </source>
</evidence>
<dbReference type="InterPro" id="IPR036097">
    <property type="entry name" value="HisK_dim/P_sf"/>
</dbReference>
<dbReference type="InterPro" id="IPR003661">
    <property type="entry name" value="HisK_dim/P_dom"/>
</dbReference>
<keyword evidence="11 15" id="KW-1133">Transmembrane helix</keyword>
<dbReference type="SMR" id="Q72FU4"/>
<dbReference type="Gene3D" id="1.10.287.130">
    <property type="match status" value="1"/>
</dbReference>
<dbReference type="EnsemblBacteria" id="AAS94603">
    <property type="protein sequence ID" value="AAS94603"/>
    <property type="gene ID" value="DVU_0119"/>
</dbReference>
<evidence type="ECO:0000256" key="15">
    <source>
        <dbReference type="SAM" id="Phobius"/>
    </source>
</evidence>
<evidence type="ECO:0000256" key="2">
    <source>
        <dbReference type="ARBA" id="ARBA00004651"/>
    </source>
</evidence>
<dbReference type="Gene3D" id="3.30.450.20">
    <property type="entry name" value="PAS domain"/>
    <property type="match status" value="1"/>
</dbReference>
<dbReference type="SUPFAM" id="SSF55874">
    <property type="entry name" value="ATPase domain of HSP90 chaperone/DNA topoisomerase II/histidine kinase"/>
    <property type="match status" value="1"/>
</dbReference>
<feature type="domain" description="Histidine kinase" evidence="16">
    <location>
        <begin position="278"/>
        <end position="491"/>
    </location>
</feature>
<evidence type="ECO:0000256" key="4">
    <source>
        <dbReference type="ARBA" id="ARBA00022475"/>
    </source>
</evidence>
<dbReference type="HOGENOM" id="CLU_000445_89_29_7"/>
<evidence type="ECO:0000259" key="16">
    <source>
        <dbReference type="PROSITE" id="PS50109"/>
    </source>
</evidence>
<dbReference type="Gene3D" id="3.30.565.10">
    <property type="entry name" value="Histidine kinase-like ATPase, C-terminal domain"/>
    <property type="match status" value="1"/>
</dbReference>
<keyword evidence="7 15" id="KW-0812">Transmembrane</keyword>
<keyword evidence="19" id="KW-1185">Reference proteome</keyword>
<dbReference type="InterPro" id="IPR036890">
    <property type="entry name" value="HATPase_C_sf"/>
</dbReference>
<dbReference type="PROSITE" id="PS50109">
    <property type="entry name" value="HIS_KIN"/>
    <property type="match status" value="1"/>
</dbReference>
<dbReference type="CDD" id="cd06225">
    <property type="entry name" value="HAMP"/>
    <property type="match status" value="1"/>
</dbReference>
<dbReference type="PaxDb" id="882-DVU_0119"/>
<evidence type="ECO:0000313" key="19">
    <source>
        <dbReference type="Proteomes" id="UP000002194"/>
    </source>
</evidence>
<keyword evidence="6" id="KW-0808">Transferase</keyword>
<keyword evidence="10" id="KW-0067">ATP-binding</keyword>
<dbReference type="SUPFAM" id="SSF103190">
    <property type="entry name" value="Sensory domain-like"/>
    <property type="match status" value="1"/>
</dbReference>
<dbReference type="SMART" id="SM00388">
    <property type="entry name" value="HisKA"/>
    <property type="match status" value="1"/>
</dbReference>
<sequence>MRFGMQAKFILFAVPCIAIFAGVLSFVTIQREEDLLLRNATQQGMGIARISAVLFTNARIYEDLGMVDTSGMSDYLDYFVADVMRLDTRIVYFMVFDPEGRVIAHNNLREYGRRHTDETTRTALAATFPTVSRQDTANLGPHLDIAVPLSIGSKRWGVCRIGFSLREMYRSLDALRREVLGISAVLLLVALAGVWYAGRHFARPLAALTRTMNDITARGDLAGPLPDLPRRDDEIGTLQASFMWMTRRLRDAERERLRAVEGMYQTEKLATIGQLASGVAHEINNPLGGVILCFRNLTEGGMDEATRRQHIEVIDDGLEKIRRIVRELMHYARPAPLSVREARADDLIDRTLALVDYTLQRRRINVVRHVSPDVPPLAIDPDKMGQVLLNLVLNGADAMPDGGTLTITARRAGDDVRIEVQDTGSGVAEEHRERIFDPFFTTKPAGSGTGLGLAVSASIVMRHGGTLTLEPPHDEAGPSDSALFIQTPPAQSPPAPEAPSAEASPEGCPEAHKGACTDTPPDTTPHAHGGQHAGQDHPAGATFVISLPLARETP</sequence>
<dbReference type="Proteomes" id="UP000002194">
    <property type="component" value="Chromosome"/>
</dbReference>
<gene>
    <name evidence="18" type="ordered locus">DVU_0119</name>
</gene>
<dbReference type="PRINTS" id="PR00344">
    <property type="entry name" value="BCTRLSENSOR"/>
</dbReference>
<feature type="region of interest" description="Disordered" evidence="14">
    <location>
        <begin position="466"/>
        <end position="554"/>
    </location>
</feature>
<keyword evidence="4" id="KW-1003">Cell membrane</keyword>
<dbReference type="InterPro" id="IPR003660">
    <property type="entry name" value="HAMP_dom"/>
</dbReference>
<keyword evidence="8" id="KW-0547">Nucleotide-binding</keyword>
<dbReference type="PANTHER" id="PTHR43065">
    <property type="entry name" value="SENSOR HISTIDINE KINASE"/>
    <property type="match status" value="1"/>
</dbReference>
<feature type="compositionally biased region" description="Low complexity" evidence="14">
    <location>
        <begin position="517"/>
        <end position="530"/>
    </location>
</feature>
<evidence type="ECO:0000256" key="7">
    <source>
        <dbReference type="ARBA" id="ARBA00022692"/>
    </source>
</evidence>
<dbReference type="GO" id="GO:0000155">
    <property type="term" value="F:phosphorelay sensor kinase activity"/>
    <property type="evidence" value="ECO:0007669"/>
    <property type="project" value="InterPro"/>
</dbReference>